<name>A0A428PHU7_9HYPO</name>
<dbReference type="Proteomes" id="UP000288168">
    <property type="component" value="Unassembled WGS sequence"/>
</dbReference>
<protein>
    <submittedName>
        <fullName evidence="2">Uncharacterized protein</fullName>
    </submittedName>
</protein>
<feature type="region of interest" description="Disordered" evidence="1">
    <location>
        <begin position="483"/>
        <end position="514"/>
    </location>
</feature>
<evidence type="ECO:0000313" key="2">
    <source>
        <dbReference type="EMBL" id="RSL52587.1"/>
    </source>
</evidence>
<feature type="region of interest" description="Disordered" evidence="1">
    <location>
        <begin position="1"/>
        <end position="38"/>
    </location>
</feature>
<feature type="compositionally biased region" description="Low complexity" evidence="1">
    <location>
        <begin position="1"/>
        <end position="13"/>
    </location>
</feature>
<dbReference type="STRING" id="1325734.A0A428PHU7"/>
<dbReference type="AlphaFoldDB" id="A0A428PHU7"/>
<dbReference type="InterPro" id="IPR011990">
    <property type="entry name" value="TPR-like_helical_dom_sf"/>
</dbReference>
<evidence type="ECO:0000313" key="3">
    <source>
        <dbReference type="Proteomes" id="UP000288168"/>
    </source>
</evidence>
<accession>A0A428PHU7</accession>
<gene>
    <name evidence="2" type="ORF">CEP54_010806</name>
</gene>
<dbReference type="OrthoDB" id="195446at2759"/>
<comment type="caution">
    <text evidence="2">The sequence shown here is derived from an EMBL/GenBank/DDBJ whole genome shotgun (WGS) entry which is preliminary data.</text>
</comment>
<feature type="region of interest" description="Disordered" evidence="1">
    <location>
        <begin position="369"/>
        <end position="454"/>
    </location>
</feature>
<reference evidence="2 3" key="1">
    <citation type="submission" date="2017-06" db="EMBL/GenBank/DDBJ databases">
        <title>Comparative genomic analysis of Ambrosia Fusariam Clade fungi.</title>
        <authorList>
            <person name="Stajich J.E."/>
            <person name="Carrillo J."/>
            <person name="Kijimoto T."/>
            <person name="Eskalen A."/>
            <person name="O'Donnell K."/>
            <person name="Kasson M."/>
        </authorList>
    </citation>
    <scope>NUCLEOTIDE SEQUENCE [LARGE SCALE GENOMIC DNA]</scope>
    <source>
        <strain evidence="2 3">NRRL62584</strain>
    </source>
</reference>
<dbReference type="EMBL" id="NKCI01000133">
    <property type="protein sequence ID" value="RSL52587.1"/>
    <property type="molecule type" value="Genomic_DNA"/>
</dbReference>
<feature type="compositionally biased region" description="Polar residues" evidence="1">
    <location>
        <begin position="309"/>
        <end position="323"/>
    </location>
</feature>
<proteinExistence type="predicted"/>
<keyword evidence="3" id="KW-1185">Reference proteome</keyword>
<feature type="non-terminal residue" evidence="2">
    <location>
        <position position="1060"/>
    </location>
</feature>
<dbReference type="SUPFAM" id="SSF48452">
    <property type="entry name" value="TPR-like"/>
    <property type="match status" value="1"/>
</dbReference>
<dbReference type="Gene3D" id="1.25.40.10">
    <property type="entry name" value="Tetratricopeptide repeat domain"/>
    <property type="match status" value="1"/>
</dbReference>
<sequence length="1060" mass="118354">MDPATRAVSAARSTARKRFDTGKQSHRFNNKGEGLTDDQTKHMESWNGQSAMTSVKPLDDSTLHQTPKSHYNDVTTPIASSNMGHSSRRTSNTLTALGAKSREVLYKPSIDTELLRRQEEIAYESFIKGDFSEAEKCLHQALLRSHGDPCEYEDLSKLNLQRALYCCLLGEWDRAATIVSELSNSESTPFASIYDIWQAIAIAMLQEGRLKDAHSACKSVYEAKKKLLRRDDNDYLGCLSLLANICEKRGNTTDARSYRRSIPQEWTLANSKDTISPVGYILGRPSLLESILGRKVRISSSQWKAAQLCSSSKSAKPTRSYGNSPPPTASGYRPTFGPGDHTGVQRTEPEQARRRTVGWMDTGKEAVMQNAQPDLCSGDRKQPRSFGIPPKPSELFPSAQSGPLPRPQSPKKHTRRATEDFRQMPQSRQLDVPHDSNRTSPWKPEQEIRYGLSFSDRGASELTKTERQDPLLRRVRKYRTLRLPNYDTRDGTTSQEHPKREVAKSPIQLIPSGSHPNLLAMDPRRMPQFQQPQARFPVMKGLPNEQIKNQADYARRLANNDTMPQAVDPPVVEAPLGTRYPTLKVTGPNMVLSSLDLSRVPSPALSFQVRKVPSSVDMSSVNRPKFIWKVRQNISNLEKSIRPFGESSPGRLPARSKNNIHPHARYLAVAIKYGESDSIAMNTGRESVVVCEVPTEISQPPHTAAKAAIIGMKKGIRRGPFFALKESPLIGISGYFSFIRKQSPLTDISDYTVDRPGPRNWTNTANIDTKTGEYQVSYNPEVLRSGFAFDMSWIEQEIAQLADPGQAIHAHGQIATKELENIVYSLPDFLIRTAWQFWANLLVESKLMQHAKVIPHSVAAVQYYLHCGALKLETGAGFSSATVVVLNCGEMLVDCVPYLLKGRPTTSSHVDVYACKTSYMAEMAGLKHAQAEFVKLAAQKLADFNQKLRSKLRSAEIEKRLKILSEYFTRAILPGFENRGKSWEIPFDLPGRAKGVSSRLTFTDSEVLSCLNPSVSMVRKMLEQTVVLIQPQHEVTHVLLAGPYSASKHLVNELKACLKS</sequence>
<organism evidence="2 3">
    <name type="scientific">Fusarium duplospermum</name>
    <dbReference type="NCBI Taxonomy" id="1325734"/>
    <lineage>
        <taxon>Eukaryota</taxon>
        <taxon>Fungi</taxon>
        <taxon>Dikarya</taxon>
        <taxon>Ascomycota</taxon>
        <taxon>Pezizomycotina</taxon>
        <taxon>Sordariomycetes</taxon>
        <taxon>Hypocreomycetidae</taxon>
        <taxon>Hypocreales</taxon>
        <taxon>Nectriaceae</taxon>
        <taxon>Fusarium</taxon>
        <taxon>Fusarium solani species complex</taxon>
    </lineage>
</organism>
<evidence type="ECO:0000256" key="1">
    <source>
        <dbReference type="SAM" id="MobiDB-lite"/>
    </source>
</evidence>
<feature type="region of interest" description="Disordered" evidence="1">
    <location>
        <begin position="309"/>
        <end position="354"/>
    </location>
</feature>